<dbReference type="Gene3D" id="3.90.79.10">
    <property type="entry name" value="Nucleoside Triphosphate Pyrophosphohydrolase"/>
    <property type="match status" value="1"/>
</dbReference>
<dbReference type="FunFam" id="3.90.79.10:FF:000019">
    <property type="entry name" value="Thiamin pyrophosphokinase, putative"/>
    <property type="match status" value="1"/>
</dbReference>
<protein>
    <submittedName>
        <fullName evidence="2">DUF4743 domain-containing protein</fullName>
    </submittedName>
</protein>
<evidence type="ECO:0000313" key="2">
    <source>
        <dbReference type="EMBL" id="MBK1705640.1"/>
    </source>
</evidence>
<dbReference type="PROSITE" id="PS51462">
    <property type="entry name" value="NUDIX"/>
    <property type="match status" value="1"/>
</dbReference>
<dbReference type="Pfam" id="PF00293">
    <property type="entry name" value="NUDIX"/>
    <property type="match status" value="1"/>
</dbReference>
<dbReference type="InterPro" id="IPR000086">
    <property type="entry name" value="NUDIX_hydrolase_dom"/>
</dbReference>
<dbReference type="RefSeq" id="WP_200346856.1">
    <property type="nucleotide sequence ID" value="NZ_NRSJ01000025.1"/>
</dbReference>
<reference evidence="2" key="1">
    <citation type="submission" date="2017-08" db="EMBL/GenBank/DDBJ databases">
        <authorList>
            <person name="Imhoff J.F."/>
            <person name="Rahn T."/>
            <person name="Kuenzel S."/>
            <person name="Neulinger S.C."/>
        </authorList>
    </citation>
    <scope>NUCLEOTIDE SEQUENCE</scope>
    <source>
        <strain evidence="2">DSM 11080</strain>
    </source>
</reference>
<dbReference type="SUPFAM" id="SSF55811">
    <property type="entry name" value="Nudix"/>
    <property type="match status" value="1"/>
</dbReference>
<accession>A0AAJ0U6E7</accession>
<dbReference type="InterPro" id="IPR031804">
    <property type="entry name" value="DUF4743"/>
</dbReference>
<sequence length="283" mass="31925">MSFLARIDECNRWAPGEFVAFVVSGERLGMVHRVFAERLVELPCGFVLNPDGLHWFDAPAGFEARTTAMQGVCAELFERGLIDHQHGESYPVTPGRREDARFLIDRACAPYFGVRAFGQHINGFVRRPDGLHMWIARRSADRRVYPNRLDNMVAGGLPWGLTLRENLAKECAEEAGMPKALAERATSVGAITYCRASKRGLKPDVMYCYDLELPADFEPRCHDGEVAGFHLWPVEQVAEIVRDSDAFKLNCNLVIIDFLVRHGLLTPDHPDYLEIVQRLRSLA</sequence>
<feature type="domain" description="Nudix hydrolase" evidence="1">
    <location>
        <begin position="116"/>
        <end position="257"/>
    </location>
</feature>
<keyword evidence="3" id="KW-1185">Reference proteome</keyword>
<dbReference type="PANTHER" id="PTHR13622:SF8">
    <property type="entry name" value="THIAMIN PYROPHOSPHOKINASE 1"/>
    <property type="match status" value="1"/>
</dbReference>
<dbReference type="GO" id="GO:0044715">
    <property type="term" value="F:8-oxo-dGDP phosphatase activity"/>
    <property type="evidence" value="ECO:0007669"/>
    <property type="project" value="TreeGrafter"/>
</dbReference>
<evidence type="ECO:0000259" key="1">
    <source>
        <dbReference type="PROSITE" id="PS51462"/>
    </source>
</evidence>
<dbReference type="Proteomes" id="UP001296776">
    <property type="component" value="Unassembled WGS sequence"/>
</dbReference>
<name>A0AAJ0U6E7_9GAMM</name>
<proteinExistence type="predicted"/>
<comment type="caution">
    <text evidence="2">The sequence shown here is derived from an EMBL/GenBank/DDBJ whole genome shotgun (WGS) entry which is preliminary data.</text>
</comment>
<dbReference type="AlphaFoldDB" id="A0AAJ0U6E7"/>
<dbReference type="Pfam" id="PF15916">
    <property type="entry name" value="DUF4743"/>
    <property type="match status" value="1"/>
</dbReference>
<gene>
    <name evidence="2" type="ORF">CKO40_14010</name>
</gene>
<organism evidence="2 3">
    <name type="scientific">Halochromatium glycolicum</name>
    <dbReference type="NCBI Taxonomy" id="85075"/>
    <lineage>
        <taxon>Bacteria</taxon>
        <taxon>Pseudomonadati</taxon>
        <taxon>Pseudomonadota</taxon>
        <taxon>Gammaproteobacteria</taxon>
        <taxon>Chromatiales</taxon>
        <taxon>Chromatiaceae</taxon>
        <taxon>Halochromatium</taxon>
    </lineage>
</organism>
<dbReference type="CDD" id="cd03676">
    <property type="entry name" value="NUDIX_Tnr3_like"/>
    <property type="match status" value="1"/>
</dbReference>
<dbReference type="PANTHER" id="PTHR13622">
    <property type="entry name" value="THIAMIN PYROPHOSPHOKINASE"/>
    <property type="match status" value="1"/>
</dbReference>
<reference evidence="2" key="2">
    <citation type="journal article" date="2020" name="Microorganisms">
        <title>Osmotic Adaptation and Compatible Solute Biosynthesis of Phototrophic Bacteria as Revealed from Genome Analyses.</title>
        <authorList>
            <person name="Imhoff J.F."/>
            <person name="Rahn T."/>
            <person name="Kunzel S."/>
            <person name="Keller A."/>
            <person name="Neulinger S.C."/>
        </authorList>
    </citation>
    <scope>NUCLEOTIDE SEQUENCE</scope>
    <source>
        <strain evidence="2">DSM 11080</strain>
    </source>
</reference>
<evidence type="ECO:0000313" key="3">
    <source>
        <dbReference type="Proteomes" id="UP001296776"/>
    </source>
</evidence>
<dbReference type="InterPro" id="IPR015797">
    <property type="entry name" value="NUDIX_hydrolase-like_dom_sf"/>
</dbReference>
<dbReference type="EMBL" id="NRSJ01000025">
    <property type="protein sequence ID" value="MBK1705640.1"/>
    <property type="molecule type" value="Genomic_DNA"/>
</dbReference>